<comment type="caution">
    <text evidence="2">The sequence shown here is derived from an EMBL/GenBank/DDBJ whole genome shotgun (WGS) entry which is preliminary data.</text>
</comment>
<proteinExistence type="predicted"/>
<dbReference type="PROSITE" id="PS50005">
    <property type="entry name" value="TPR"/>
    <property type="match status" value="1"/>
</dbReference>
<dbReference type="EMBL" id="JRLV01000005">
    <property type="protein sequence ID" value="KGO82689.1"/>
    <property type="molecule type" value="Genomic_DNA"/>
</dbReference>
<evidence type="ECO:0008006" key="4">
    <source>
        <dbReference type="Google" id="ProtNLM"/>
    </source>
</evidence>
<organism evidence="2 3">
    <name type="scientific">Flavobacterium beibuense F44-8</name>
    <dbReference type="NCBI Taxonomy" id="1406840"/>
    <lineage>
        <taxon>Bacteria</taxon>
        <taxon>Pseudomonadati</taxon>
        <taxon>Bacteroidota</taxon>
        <taxon>Flavobacteriia</taxon>
        <taxon>Flavobacteriales</taxon>
        <taxon>Flavobacteriaceae</taxon>
        <taxon>Flavobacterium</taxon>
    </lineage>
</organism>
<sequence>MENTLENYIEVAELAYREGRWEEVDKTIRAAQEIVSDSEGNIDDLLKIRFYRLGIIYWTMYDNDLDIEFIKKYSELLEGLNTIALTDYQMICSFYNECPEEIMQRALLQYPDDLSLLNAYAKKLQELGQHNNAIIILEHLTELYPEASFAQLMLMHSRDQLLKVVMEQSENVSTDEDIASSCFDLAIQSCNMTAINELKEYTIINQQEKKLIHLDIQKCIYKKGFDKVSKKWKEKWKDKELDFTSVLLLANYFYEYNTYGLVKEVLEGYSFADLEQINEINEFNDLAVYWELANINKVQNRIMYNFFLANAYHYTGEAEKAAQCVNAGLELNPNNALLTVLKSNAQLTVDKDPEEAYNTLSTAHLQGLPPKTYYQQLIMFYRLVADWNNVIRTINQYEVRNVPNEATIFYKADAFAHLGYQINALECLEDGIQYFSHTPYIISMYQLRMMIYKNQKKYKLFFDDVKHKLSYCSKKGNEYWSTINQCVEIIFIIGDYRRCYEYASEAYKNNRLHPQLLPILQWLIAFDHDDYPEIPDVPEVTNDSVINNPQTPMDYFGNALRFWIMGFNLASAQAFEQAGDMGWETMYCYKRAFWRACRSEGHEEYTLELYDKIMAYDPTQREWLIDYRYAYILYTLKRYEQAIKGYKMLMEYYPNTAFEEEKDYNHNAAVLLDCERNMGNIEAATRYTSMRMSWQIPQKSDCKRLQVMADEHYPEELFLRYNLLRLSEEIETGLSQNEKESLKDIKRKLKSEYFS</sequence>
<reference evidence="2 3" key="1">
    <citation type="submission" date="2013-09" db="EMBL/GenBank/DDBJ databases">
        <authorList>
            <person name="Zeng Z."/>
            <person name="Chen C."/>
        </authorList>
    </citation>
    <scope>NUCLEOTIDE SEQUENCE [LARGE SCALE GENOMIC DNA]</scope>
    <source>
        <strain evidence="2 3">F44-8</strain>
    </source>
</reference>
<dbReference type="eggNOG" id="COG0457">
    <property type="taxonomic scope" value="Bacteria"/>
</dbReference>
<dbReference type="Gene3D" id="1.25.40.10">
    <property type="entry name" value="Tetratricopeptide repeat domain"/>
    <property type="match status" value="2"/>
</dbReference>
<keyword evidence="3" id="KW-1185">Reference proteome</keyword>
<dbReference type="SUPFAM" id="SSF48452">
    <property type="entry name" value="TPR-like"/>
    <property type="match status" value="3"/>
</dbReference>
<dbReference type="RefSeq" id="WP_035132202.1">
    <property type="nucleotide sequence ID" value="NZ_JRLV01000005.1"/>
</dbReference>
<name>A0A0A2LRZ1_9FLAO</name>
<evidence type="ECO:0000313" key="3">
    <source>
        <dbReference type="Proteomes" id="UP000030129"/>
    </source>
</evidence>
<dbReference type="InterPro" id="IPR011990">
    <property type="entry name" value="TPR-like_helical_dom_sf"/>
</dbReference>
<accession>A0A0A2LRZ1</accession>
<dbReference type="Proteomes" id="UP000030129">
    <property type="component" value="Unassembled WGS sequence"/>
</dbReference>
<gene>
    <name evidence="2" type="ORF">Q763_06250</name>
</gene>
<dbReference type="InterPro" id="IPR019734">
    <property type="entry name" value="TPR_rpt"/>
</dbReference>
<evidence type="ECO:0000256" key="1">
    <source>
        <dbReference type="PROSITE-ProRule" id="PRU00339"/>
    </source>
</evidence>
<dbReference type="AlphaFoldDB" id="A0A0A2LRZ1"/>
<dbReference type="STRING" id="1406840.Q763_06250"/>
<feature type="repeat" description="TPR" evidence="1">
    <location>
        <begin position="302"/>
        <end position="335"/>
    </location>
</feature>
<keyword evidence="1" id="KW-0802">TPR repeat</keyword>
<evidence type="ECO:0000313" key="2">
    <source>
        <dbReference type="EMBL" id="KGO82689.1"/>
    </source>
</evidence>
<protein>
    <recommendedName>
        <fullName evidence="4">Tetratricopeptide repeat protein</fullName>
    </recommendedName>
</protein>